<reference evidence="3 4" key="1">
    <citation type="journal article" date="2019" name="Int. J. Syst. Evol. Microbiol.">
        <title>The Global Catalogue of Microorganisms (GCM) 10K type strain sequencing project: providing services to taxonomists for standard genome sequencing and annotation.</title>
        <authorList>
            <consortium name="The Broad Institute Genomics Platform"/>
            <consortium name="The Broad Institute Genome Sequencing Center for Infectious Disease"/>
            <person name="Wu L."/>
            <person name="Ma J."/>
        </authorList>
    </citation>
    <scope>NUCLEOTIDE SEQUENCE [LARGE SCALE GENOMIC DNA]</scope>
    <source>
        <strain evidence="3 4">JCM 14718</strain>
    </source>
</reference>
<dbReference type="InterPro" id="IPR027417">
    <property type="entry name" value="P-loop_NTPase"/>
</dbReference>
<dbReference type="SUPFAM" id="SSF48452">
    <property type="entry name" value="TPR-like"/>
    <property type="match status" value="3"/>
</dbReference>
<feature type="repeat" description="TPR" evidence="1">
    <location>
        <begin position="531"/>
        <end position="564"/>
    </location>
</feature>
<dbReference type="Gene3D" id="3.40.50.300">
    <property type="entry name" value="P-loop containing nucleotide triphosphate hydrolases"/>
    <property type="match status" value="1"/>
</dbReference>
<dbReference type="RefSeq" id="WP_344314488.1">
    <property type="nucleotide sequence ID" value="NZ_BAAANY010000037.1"/>
</dbReference>
<gene>
    <name evidence="3" type="ORF">GCM10009765_70670</name>
</gene>
<evidence type="ECO:0008006" key="5">
    <source>
        <dbReference type="Google" id="ProtNLM"/>
    </source>
</evidence>
<feature type="repeat" description="TPR" evidence="1">
    <location>
        <begin position="611"/>
        <end position="644"/>
    </location>
</feature>
<evidence type="ECO:0000313" key="3">
    <source>
        <dbReference type="EMBL" id="GAA1711289.1"/>
    </source>
</evidence>
<name>A0ABN2IT97_9ACTN</name>
<dbReference type="EMBL" id="BAAANY010000037">
    <property type="protein sequence ID" value="GAA1711289.1"/>
    <property type="molecule type" value="Genomic_DNA"/>
</dbReference>
<sequence>MGALPKPRLPDGPAKTLFDALHDLHHQAGWPSLRDMAREVGCSHTTVSGAFAGPRVPRWGLLELIVETLHGDVERFHQLWLATSANAPAVVAQPLAQPLAQPQSAPVRPRQLPADIAGFTGRQDQLADLDRLVAEPADATAPVVISAVSGTAGVGKTALAVHWAHRIAGLFPDGQLYVNLRGYDPERPMGATEALEGFLRALQPDDAAIPPGLAERAARFRTLVTDRRMLIVLDNAQSGAQVRDLLPGTGTCVVLVTSRDTLPGLVVRHGAVRVNLDLLSLDEAVGLLRKLLGTRVDDEPEPAVALALACARLPLGLRIAAELALTRPRTRLADLVAELGDESRRLDLLAAGDDEYTAVRTVFSWSCRNLQPAEDQLFRLLGAHPCRTLDDHAVAALAGTDRVGARRLLDPLCRGHLVEEDTAGRFGMHDLLRAYAAEKATELPDLPAALTRLADYYTQAAQVAVNTALGERARDWLDRERPHLLAIAPGRAGQLSQVLAGYLDTAGHYADGVTLHTLALKEAAGDPHDEATALNLLGVVRRRLGDYGAATEHHQSALELHKAAGDQAGQAAALHGLGILAWRLGHYLTARERLEQAYELFTVAGDRVMQGTVLYGLGTVHLQLGLYREAVDHHLRALELHRETGNLLGESRTLNNLGNAYERLGRLPDALDHFRRSQALNRQLGNQLGVAVAHTNLGGAYTRLGEYDAALAHLRAAVPIYAAAGYRIGDVDSLCAYGLFYLRFGQHDQALDHLRRAVALSQELGELDVQTRALVGLGDTLRQVGRRAEAQQQYDEALARADETGDRYERARAQVGLARLYADEPEARQHWEAALALYTELDLPAALEIRVKLGGVEQGAD</sequence>
<organism evidence="3 4">
    <name type="scientific">Fodinicola feengrottensis</name>
    <dbReference type="NCBI Taxonomy" id="435914"/>
    <lineage>
        <taxon>Bacteria</taxon>
        <taxon>Bacillati</taxon>
        <taxon>Actinomycetota</taxon>
        <taxon>Actinomycetes</taxon>
        <taxon>Mycobacteriales</taxon>
        <taxon>Fodinicola</taxon>
    </lineage>
</organism>
<accession>A0ABN2IT97</accession>
<dbReference type="PANTHER" id="PTHR10098">
    <property type="entry name" value="RAPSYN-RELATED"/>
    <property type="match status" value="1"/>
</dbReference>
<dbReference type="Pfam" id="PF13424">
    <property type="entry name" value="TPR_12"/>
    <property type="match status" value="3"/>
</dbReference>
<evidence type="ECO:0000256" key="2">
    <source>
        <dbReference type="SAM" id="Coils"/>
    </source>
</evidence>
<dbReference type="InterPro" id="IPR011990">
    <property type="entry name" value="TPR-like_helical_dom_sf"/>
</dbReference>
<dbReference type="Gene3D" id="1.25.40.10">
    <property type="entry name" value="Tetratricopeptide repeat domain"/>
    <property type="match status" value="2"/>
</dbReference>
<dbReference type="PROSITE" id="PS50005">
    <property type="entry name" value="TPR"/>
    <property type="match status" value="5"/>
</dbReference>
<evidence type="ECO:0000256" key="1">
    <source>
        <dbReference type="PROSITE-ProRule" id="PRU00339"/>
    </source>
</evidence>
<keyword evidence="2" id="KW-0175">Coiled coil</keyword>
<dbReference type="InterPro" id="IPR019734">
    <property type="entry name" value="TPR_rpt"/>
</dbReference>
<dbReference type="SUPFAM" id="SSF52540">
    <property type="entry name" value="P-loop containing nucleoside triphosphate hydrolases"/>
    <property type="match status" value="1"/>
</dbReference>
<dbReference type="Proteomes" id="UP001500618">
    <property type="component" value="Unassembled WGS sequence"/>
</dbReference>
<dbReference type="SMART" id="SM00028">
    <property type="entry name" value="TPR"/>
    <property type="match status" value="7"/>
</dbReference>
<dbReference type="PANTHER" id="PTHR10098:SF108">
    <property type="entry name" value="TETRATRICOPEPTIDE REPEAT PROTEIN 28"/>
    <property type="match status" value="1"/>
</dbReference>
<proteinExistence type="predicted"/>
<dbReference type="PRINTS" id="PR00364">
    <property type="entry name" value="DISEASERSIST"/>
</dbReference>
<protein>
    <recommendedName>
        <fullName evidence="5">Tetratricopeptide repeat protein</fullName>
    </recommendedName>
</protein>
<feature type="coiled-coil region" evidence="2">
    <location>
        <begin position="787"/>
        <end position="814"/>
    </location>
</feature>
<feature type="repeat" description="TPR" evidence="1">
    <location>
        <begin position="651"/>
        <end position="684"/>
    </location>
</feature>
<keyword evidence="1" id="KW-0802">TPR repeat</keyword>
<feature type="repeat" description="TPR" evidence="1">
    <location>
        <begin position="691"/>
        <end position="724"/>
    </location>
</feature>
<keyword evidence="4" id="KW-1185">Reference proteome</keyword>
<evidence type="ECO:0000313" key="4">
    <source>
        <dbReference type="Proteomes" id="UP001500618"/>
    </source>
</evidence>
<feature type="repeat" description="TPR" evidence="1">
    <location>
        <begin position="731"/>
        <end position="764"/>
    </location>
</feature>
<comment type="caution">
    <text evidence="3">The sequence shown here is derived from an EMBL/GenBank/DDBJ whole genome shotgun (WGS) entry which is preliminary data.</text>
</comment>